<evidence type="ECO:0000256" key="1">
    <source>
        <dbReference type="ARBA" id="ARBA00000085"/>
    </source>
</evidence>
<evidence type="ECO:0000256" key="4">
    <source>
        <dbReference type="ARBA" id="ARBA00022777"/>
    </source>
</evidence>
<accession>A0A1I5PIE2</accession>
<reference evidence="6 7" key="1">
    <citation type="submission" date="2016-10" db="EMBL/GenBank/DDBJ databases">
        <authorList>
            <person name="de Groot N.N."/>
        </authorList>
    </citation>
    <scope>NUCLEOTIDE SEQUENCE [LARGE SCALE GENOMIC DNA]</scope>
    <source>
        <strain evidence="6 7">CGMCC 1.9113</strain>
    </source>
</reference>
<gene>
    <name evidence="6" type="ORF">SAMN04488241_10136</name>
</gene>
<dbReference type="PANTHER" id="PTHR43047:SF72">
    <property type="entry name" value="OSMOSENSING HISTIDINE PROTEIN KINASE SLN1"/>
    <property type="match status" value="1"/>
</dbReference>
<dbReference type="Gene3D" id="3.30.565.10">
    <property type="entry name" value="Histidine kinase-like ATPase, C-terminal domain"/>
    <property type="match status" value="1"/>
</dbReference>
<evidence type="ECO:0000256" key="3">
    <source>
        <dbReference type="ARBA" id="ARBA00022679"/>
    </source>
</evidence>
<dbReference type="PANTHER" id="PTHR43047">
    <property type="entry name" value="TWO-COMPONENT HISTIDINE PROTEIN KINASE"/>
    <property type="match status" value="1"/>
</dbReference>
<feature type="domain" description="Histidine kinase" evidence="5">
    <location>
        <begin position="349"/>
        <end position="549"/>
    </location>
</feature>
<evidence type="ECO:0000313" key="7">
    <source>
        <dbReference type="Proteomes" id="UP000199586"/>
    </source>
</evidence>
<keyword evidence="3" id="KW-0808">Transferase</keyword>
<dbReference type="AlphaFoldDB" id="A0A1I5PIE2"/>
<dbReference type="GO" id="GO:0005886">
    <property type="term" value="C:plasma membrane"/>
    <property type="evidence" value="ECO:0007669"/>
    <property type="project" value="TreeGrafter"/>
</dbReference>
<dbReference type="GO" id="GO:0009927">
    <property type="term" value="F:histidine phosphotransfer kinase activity"/>
    <property type="evidence" value="ECO:0007669"/>
    <property type="project" value="TreeGrafter"/>
</dbReference>
<dbReference type="RefSeq" id="WP_093329837.1">
    <property type="nucleotide sequence ID" value="NZ_FOXP01000001.1"/>
</dbReference>
<keyword evidence="7" id="KW-1185">Reference proteome</keyword>
<dbReference type="InterPro" id="IPR036890">
    <property type="entry name" value="HATPase_C_sf"/>
</dbReference>
<evidence type="ECO:0000313" key="6">
    <source>
        <dbReference type="EMBL" id="SFP33888.1"/>
    </source>
</evidence>
<evidence type="ECO:0000256" key="2">
    <source>
        <dbReference type="ARBA" id="ARBA00012438"/>
    </source>
</evidence>
<dbReference type="SUPFAM" id="SSF47384">
    <property type="entry name" value="Homodimeric domain of signal transducing histidine kinase"/>
    <property type="match status" value="1"/>
</dbReference>
<evidence type="ECO:0000259" key="5">
    <source>
        <dbReference type="PROSITE" id="PS50109"/>
    </source>
</evidence>
<dbReference type="STRING" id="634430.SAMN04488241_10136"/>
<name>A0A1I5PIE2_9SPHN</name>
<dbReference type="Pfam" id="PF00512">
    <property type="entry name" value="HisKA"/>
    <property type="match status" value="1"/>
</dbReference>
<dbReference type="EMBL" id="FOXP01000001">
    <property type="protein sequence ID" value="SFP33888.1"/>
    <property type="molecule type" value="Genomic_DNA"/>
</dbReference>
<keyword evidence="4" id="KW-0418">Kinase</keyword>
<comment type="catalytic activity">
    <reaction evidence="1">
        <text>ATP + protein L-histidine = ADP + protein N-phospho-L-histidine.</text>
        <dbReference type="EC" id="2.7.13.3"/>
    </reaction>
</comment>
<proteinExistence type="predicted"/>
<dbReference type="SUPFAM" id="SSF55874">
    <property type="entry name" value="ATPase domain of HSP90 chaperone/DNA topoisomerase II/histidine kinase"/>
    <property type="match status" value="1"/>
</dbReference>
<sequence>MRFDDSLKTVLAADAGAGFGAQATWRQLVDLAGRGRIALDDGTLDRLAALRGTVPVAVRAASARALAFAQPPAGLVGFFAEDELAVAAPVLRTATLTADEWLALLPQLSPATRSVLRGRPDLPSEVVRGLESFGSTDFTLGYDAPVEELQEQEAEEPAAVAAAPSPAVVVPLAPLTPSPFVPLGEITRSLPVVAEALRRAEAPGLDRFEIADIVARIDAFKRDQPPLAPPTLPVAADRFRLMTDAGGTVRWIEGAGRATLVGVSLAHTAVQGLVRVDAAIAGAMAQRGRIEEGRLEIGGDGELAGSWRLTAAPEFDRASGRFVGYAGTVSRAARHQRAERSEAADGLRQLVHELRTPANAVAGFAEFIETELLGPVSPIYRERAAAIRAHANDLIAAIDDLDTAARIEADALDLRPRDVSLTALAQYVARTLAPLAAERGATLAIEGGEVVAGVDERSAERLVARLLATVLAAAGAGERIGVVLAAGGGEATVTIDRPAAFAGRSADALFALGDPDGGDGTPLLGTGFTLRLVRNLAREVGGALTIERDVLTLRLPAAVSPEMECASTR</sequence>
<dbReference type="Gene3D" id="1.10.287.130">
    <property type="match status" value="1"/>
</dbReference>
<dbReference type="EC" id="2.7.13.3" evidence="2"/>
<dbReference type="Proteomes" id="UP000199586">
    <property type="component" value="Unassembled WGS sequence"/>
</dbReference>
<dbReference type="OrthoDB" id="9813151at2"/>
<dbReference type="InterPro" id="IPR005467">
    <property type="entry name" value="His_kinase_dom"/>
</dbReference>
<dbReference type="CDD" id="cd00082">
    <property type="entry name" value="HisKA"/>
    <property type="match status" value="1"/>
</dbReference>
<dbReference type="InterPro" id="IPR003661">
    <property type="entry name" value="HisK_dim/P_dom"/>
</dbReference>
<dbReference type="PROSITE" id="PS50109">
    <property type="entry name" value="HIS_KIN"/>
    <property type="match status" value="1"/>
</dbReference>
<dbReference type="GO" id="GO:0000155">
    <property type="term" value="F:phosphorelay sensor kinase activity"/>
    <property type="evidence" value="ECO:0007669"/>
    <property type="project" value="InterPro"/>
</dbReference>
<dbReference type="InterPro" id="IPR036097">
    <property type="entry name" value="HisK_dim/P_sf"/>
</dbReference>
<protein>
    <recommendedName>
        <fullName evidence="2">histidine kinase</fullName>
        <ecNumber evidence="2">2.7.13.3</ecNumber>
    </recommendedName>
</protein>
<organism evidence="6 7">
    <name type="scientific">Sphingomonas rubra</name>
    <dbReference type="NCBI Taxonomy" id="634430"/>
    <lineage>
        <taxon>Bacteria</taxon>
        <taxon>Pseudomonadati</taxon>
        <taxon>Pseudomonadota</taxon>
        <taxon>Alphaproteobacteria</taxon>
        <taxon>Sphingomonadales</taxon>
        <taxon>Sphingomonadaceae</taxon>
        <taxon>Sphingomonas</taxon>
    </lineage>
</organism>